<dbReference type="EMBL" id="VIAR01000002">
    <property type="protein sequence ID" value="TQD40029.1"/>
    <property type="molecule type" value="Genomic_DNA"/>
</dbReference>
<accession>A0A507ZRM5</accession>
<dbReference type="InterPro" id="IPR006140">
    <property type="entry name" value="D-isomer_DH_NAD-bd"/>
</dbReference>
<reference evidence="7 8" key="1">
    <citation type="submission" date="2019-06" db="EMBL/GenBank/DDBJ databases">
        <title>Flavibacter putida gen. nov., sp. nov., a novel marine bacterium of the family Flavobacteriaceae isolated from coastal seawater.</title>
        <authorList>
            <person name="Feng X."/>
        </authorList>
    </citation>
    <scope>NUCLEOTIDE SEQUENCE [LARGE SCALE GENOMIC DNA]</scope>
    <source>
        <strain evidence="7 8">PLHSN227</strain>
    </source>
</reference>
<dbReference type="Gene3D" id="3.40.50.720">
    <property type="entry name" value="NAD(P)-binding Rossmann-like Domain"/>
    <property type="match status" value="2"/>
</dbReference>
<proteinExistence type="inferred from homology"/>
<keyword evidence="8" id="KW-1185">Reference proteome</keyword>
<dbReference type="PANTHER" id="PTHR43761:SF1">
    <property type="entry name" value="D-ISOMER SPECIFIC 2-HYDROXYACID DEHYDROGENASE CATALYTIC DOMAIN-CONTAINING PROTEIN-RELATED"/>
    <property type="match status" value="1"/>
</dbReference>
<sequence>MKKFKKLVVLDETKMNAETLRKLQSYAEEVKEYKEVPKTESEVIKRIGDADAVLVSWRTEIGAKAIEKASNLRYIGMACSLLDAEAANVDIKAAEKKNIKVSGIFDYGDPGVVEFVLSKSIDLLHGFGKEQLEEMPRELSGCKVGIIGLGTTGQLLAKALLALNADVYYYSRTREEDWEEKGVDYLSLNKLLATCTIISLHLPKNTCLLDAEAFKNLGDNKILINTSLGLPYKQKALIDWLEATSSYTIVDGDAANGFTEKIKHKNLLISKKSAGWSKKTQNRLSDKVVKNIAVFLNK</sequence>
<dbReference type="InterPro" id="IPR006139">
    <property type="entry name" value="D-isomer_2_OHA_DH_cat_dom"/>
</dbReference>
<dbReference type="Pfam" id="PF00389">
    <property type="entry name" value="2-Hacid_dh"/>
    <property type="match status" value="1"/>
</dbReference>
<keyword evidence="2 4" id="KW-0560">Oxidoreductase</keyword>
<dbReference type="RefSeq" id="WP_141420559.1">
    <property type="nucleotide sequence ID" value="NZ_VIAR01000002.1"/>
</dbReference>
<organism evidence="7 8">
    <name type="scientific">Haloflavibacter putidus</name>
    <dbReference type="NCBI Taxonomy" id="2576776"/>
    <lineage>
        <taxon>Bacteria</taxon>
        <taxon>Pseudomonadati</taxon>
        <taxon>Bacteroidota</taxon>
        <taxon>Flavobacteriia</taxon>
        <taxon>Flavobacteriales</taxon>
        <taxon>Flavobacteriaceae</taxon>
        <taxon>Haloflavibacter</taxon>
    </lineage>
</organism>
<dbReference type="GO" id="GO:0016616">
    <property type="term" value="F:oxidoreductase activity, acting on the CH-OH group of donors, NAD or NADP as acceptor"/>
    <property type="evidence" value="ECO:0007669"/>
    <property type="project" value="InterPro"/>
</dbReference>
<feature type="domain" description="D-isomer specific 2-hydroxyacid dehydrogenase catalytic" evidence="5">
    <location>
        <begin position="16"/>
        <end position="297"/>
    </location>
</feature>
<evidence type="ECO:0000256" key="3">
    <source>
        <dbReference type="ARBA" id="ARBA00023027"/>
    </source>
</evidence>
<evidence type="ECO:0000256" key="4">
    <source>
        <dbReference type="RuleBase" id="RU003719"/>
    </source>
</evidence>
<evidence type="ECO:0000313" key="8">
    <source>
        <dbReference type="Proteomes" id="UP000317169"/>
    </source>
</evidence>
<comment type="similarity">
    <text evidence="1 4">Belongs to the D-isomer specific 2-hydroxyacid dehydrogenase family.</text>
</comment>
<evidence type="ECO:0000256" key="2">
    <source>
        <dbReference type="ARBA" id="ARBA00023002"/>
    </source>
</evidence>
<dbReference type="OrthoDB" id="9805416at2"/>
<dbReference type="GO" id="GO:0051287">
    <property type="term" value="F:NAD binding"/>
    <property type="evidence" value="ECO:0007669"/>
    <property type="project" value="InterPro"/>
</dbReference>
<dbReference type="SUPFAM" id="SSF52283">
    <property type="entry name" value="Formate/glycerate dehydrogenase catalytic domain-like"/>
    <property type="match status" value="1"/>
</dbReference>
<gene>
    <name evidence="7" type="ORF">FKR84_02205</name>
</gene>
<evidence type="ECO:0000259" key="5">
    <source>
        <dbReference type="Pfam" id="PF00389"/>
    </source>
</evidence>
<evidence type="ECO:0000313" key="7">
    <source>
        <dbReference type="EMBL" id="TQD40029.1"/>
    </source>
</evidence>
<dbReference type="PANTHER" id="PTHR43761">
    <property type="entry name" value="D-ISOMER SPECIFIC 2-HYDROXYACID DEHYDROGENASE FAMILY PROTEIN (AFU_ORTHOLOGUE AFUA_1G13630)"/>
    <property type="match status" value="1"/>
</dbReference>
<protein>
    <submittedName>
        <fullName evidence="7">Dihydrofolate reductase</fullName>
    </submittedName>
</protein>
<dbReference type="InterPro" id="IPR050418">
    <property type="entry name" value="D-iso_2-hydroxyacid_DH_PdxB"/>
</dbReference>
<name>A0A507ZRM5_9FLAO</name>
<dbReference type="Proteomes" id="UP000317169">
    <property type="component" value="Unassembled WGS sequence"/>
</dbReference>
<evidence type="ECO:0000259" key="6">
    <source>
        <dbReference type="Pfam" id="PF02826"/>
    </source>
</evidence>
<evidence type="ECO:0000256" key="1">
    <source>
        <dbReference type="ARBA" id="ARBA00005854"/>
    </source>
</evidence>
<comment type="caution">
    <text evidence="7">The sequence shown here is derived from an EMBL/GenBank/DDBJ whole genome shotgun (WGS) entry which is preliminary data.</text>
</comment>
<feature type="domain" description="D-isomer specific 2-hydroxyacid dehydrogenase NAD-binding" evidence="6">
    <location>
        <begin position="130"/>
        <end position="244"/>
    </location>
</feature>
<dbReference type="InterPro" id="IPR036291">
    <property type="entry name" value="NAD(P)-bd_dom_sf"/>
</dbReference>
<dbReference type="Pfam" id="PF02826">
    <property type="entry name" value="2-Hacid_dh_C"/>
    <property type="match status" value="1"/>
</dbReference>
<keyword evidence="3" id="KW-0520">NAD</keyword>
<dbReference type="AlphaFoldDB" id="A0A507ZRM5"/>
<dbReference type="SUPFAM" id="SSF51735">
    <property type="entry name" value="NAD(P)-binding Rossmann-fold domains"/>
    <property type="match status" value="1"/>
</dbReference>